<name>A0A3P9MG70_ORYLA</name>
<organism evidence="7 8">
    <name type="scientific">Oryzias latipes</name>
    <name type="common">Japanese rice fish</name>
    <name type="synonym">Japanese killifish</name>
    <dbReference type="NCBI Taxonomy" id="8090"/>
    <lineage>
        <taxon>Eukaryota</taxon>
        <taxon>Metazoa</taxon>
        <taxon>Chordata</taxon>
        <taxon>Craniata</taxon>
        <taxon>Vertebrata</taxon>
        <taxon>Euteleostomi</taxon>
        <taxon>Actinopterygii</taxon>
        <taxon>Neopterygii</taxon>
        <taxon>Teleostei</taxon>
        <taxon>Neoteleostei</taxon>
        <taxon>Acanthomorphata</taxon>
        <taxon>Ovalentaria</taxon>
        <taxon>Atherinomorphae</taxon>
        <taxon>Beloniformes</taxon>
        <taxon>Adrianichthyidae</taxon>
        <taxon>Oryziinae</taxon>
        <taxon>Oryzias</taxon>
    </lineage>
</organism>
<accession>A0A3P9MG70</accession>
<dbReference type="InterPro" id="IPR011993">
    <property type="entry name" value="PH-like_dom_sf"/>
</dbReference>
<evidence type="ECO:0000313" key="8">
    <source>
        <dbReference type="Proteomes" id="UP000265180"/>
    </source>
</evidence>
<evidence type="ECO:0000256" key="4">
    <source>
        <dbReference type="SAM" id="MobiDB-lite"/>
    </source>
</evidence>
<keyword evidence="1" id="KW-0597">Phosphoprotein</keyword>
<dbReference type="Pfam" id="PF00169">
    <property type="entry name" value="PH"/>
    <property type="match status" value="1"/>
</dbReference>
<reference evidence="7" key="3">
    <citation type="submission" date="2025-08" db="UniProtKB">
        <authorList>
            <consortium name="Ensembl"/>
        </authorList>
    </citation>
    <scope>IDENTIFICATION</scope>
    <source>
        <strain evidence="7">HNI</strain>
    </source>
</reference>
<reference key="1">
    <citation type="journal article" date="2007" name="Nature">
        <title>The medaka draft genome and insights into vertebrate genome evolution.</title>
        <authorList>
            <person name="Kasahara M."/>
            <person name="Naruse K."/>
            <person name="Sasaki S."/>
            <person name="Nakatani Y."/>
            <person name="Qu W."/>
            <person name="Ahsan B."/>
            <person name="Yamada T."/>
            <person name="Nagayasu Y."/>
            <person name="Doi K."/>
            <person name="Kasai Y."/>
            <person name="Jindo T."/>
            <person name="Kobayashi D."/>
            <person name="Shimada A."/>
            <person name="Toyoda A."/>
            <person name="Kuroki Y."/>
            <person name="Fujiyama A."/>
            <person name="Sasaki T."/>
            <person name="Shimizu A."/>
            <person name="Asakawa S."/>
            <person name="Shimizu N."/>
            <person name="Hashimoto S."/>
            <person name="Yang J."/>
            <person name="Lee Y."/>
            <person name="Matsushima K."/>
            <person name="Sugano S."/>
            <person name="Sakaizumi M."/>
            <person name="Narita T."/>
            <person name="Ohishi K."/>
            <person name="Haga S."/>
            <person name="Ohta F."/>
            <person name="Nomoto H."/>
            <person name="Nogata K."/>
            <person name="Morishita T."/>
            <person name="Endo T."/>
            <person name="Shin-I T."/>
            <person name="Takeda H."/>
            <person name="Morishita S."/>
            <person name="Kohara Y."/>
        </authorList>
    </citation>
    <scope>NUCLEOTIDE SEQUENCE [LARGE SCALE GENOMIC DNA]</scope>
    <source>
        <strain>Hd-rR</strain>
    </source>
</reference>
<evidence type="ECO:0000256" key="3">
    <source>
        <dbReference type="PROSITE-ProRule" id="PRU00191"/>
    </source>
</evidence>
<evidence type="ECO:0000256" key="2">
    <source>
        <dbReference type="ARBA" id="ARBA00022999"/>
    </source>
</evidence>
<dbReference type="PROSITE" id="PS50003">
    <property type="entry name" value="PH_DOMAIN"/>
    <property type="match status" value="1"/>
</dbReference>
<proteinExistence type="predicted"/>
<feature type="domain" description="SH2" evidence="5">
    <location>
        <begin position="182"/>
        <end position="285"/>
    </location>
</feature>
<feature type="compositionally biased region" description="Basic residues" evidence="4">
    <location>
        <begin position="140"/>
        <end position="149"/>
    </location>
</feature>
<dbReference type="PANTHER" id="PTHR16186:SF10">
    <property type="entry name" value="SIGNAL-TRANSDUCING ADAPTOR PROTEIN 1"/>
    <property type="match status" value="1"/>
</dbReference>
<keyword evidence="2 3" id="KW-0727">SH2 domain</keyword>
<dbReference type="InterPro" id="IPR039111">
    <property type="entry name" value="STAP1/STAP2"/>
</dbReference>
<feature type="compositionally biased region" description="Polar residues" evidence="4">
    <location>
        <begin position="158"/>
        <end position="170"/>
    </location>
</feature>
<dbReference type="SMART" id="SM00252">
    <property type="entry name" value="SH2"/>
    <property type="match status" value="1"/>
</dbReference>
<dbReference type="SUPFAM" id="SSF55550">
    <property type="entry name" value="SH2 domain"/>
    <property type="match status" value="1"/>
</dbReference>
<evidence type="ECO:0000256" key="1">
    <source>
        <dbReference type="ARBA" id="ARBA00022553"/>
    </source>
</evidence>
<reference evidence="7" key="4">
    <citation type="submission" date="2025-09" db="UniProtKB">
        <authorList>
            <consortium name="Ensembl"/>
        </authorList>
    </citation>
    <scope>IDENTIFICATION</scope>
    <source>
        <strain evidence="7">HNI</strain>
    </source>
</reference>
<dbReference type="PROSITE" id="PS50001">
    <property type="entry name" value="SH2"/>
    <property type="match status" value="1"/>
</dbReference>
<feature type="region of interest" description="Disordered" evidence="4">
    <location>
        <begin position="283"/>
        <end position="386"/>
    </location>
</feature>
<dbReference type="InterPro" id="IPR036860">
    <property type="entry name" value="SH2_dom_sf"/>
</dbReference>
<dbReference type="Gene3D" id="2.30.29.30">
    <property type="entry name" value="Pleckstrin-homology domain (PH domain)/Phosphotyrosine-binding domain (PTB)"/>
    <property type="match status" value="1"/>
</dbReference>
<dbReference type="Gene3D" id="3.30.505.10">
    <property type="entry name" value="SH2 domain"/>
    <property type="match status" value="1"/>
</dbReference>
<reference evidence="7 8" key="2">
    <citation type="submission" date="2017-04" db="EMBL/GenBank/DDBJ databases">
        <title>CpG methylation of centromeres and impact of large insertions on vertebrate speciation.</title>
        <authorList>
            <person name="Ichikawa K."/>
            <person name="Yoshimura J."/>
            <person name="Morishita S."/>
        </authorList>
    </citation>
    <scope>NUCLEOTIDE SEQUENCE</scope>
    <source>
        <strain evidence="7 8">HNI</strain>
    </source>
</reference>
<dbReference type="Pfam" id="PF00017">
    <property type="entry name" value="SH2"/>
    <property type="match status" value="1"/>
</dbReference>
<dbReference type="AlphaFoldDB" id="A0A3P9MG70"/>
<feature type="compositionally biased region" description="Basic and acidic residues" evidence="4">
    <location>
        <begin position="323"/>
        <end position="335"/>
    </location>
</feature>
<dbReference type="Proteomes" id="UP000265180">
    <property type="component" value="Chromosome 10"/>
</dbReference>
<dbReference type="InterPro" id="IPR000980">
    <property type="entry name" value="SH2"/>
</dbReference>
<feature type="region of interest" description="Disordered" evidence="4">
    <location>
        <begin position="137"/>
        <end position="176"/>
    </location>
</feature>
<dbReference type="SUPFAM" id="SSF50729">
    <property type="entry name" value="PH domain-like"/>
    <property type="match status" value="1"/>
</dbReference>
<protein>
    <recommendedName>
        <fullName evidence="9">SH2 domain-containing protein</fullName>
    </recommendedName>
</protein>
<dbReference type="InterPro" id="IPR001849">
    <property type="entry name" value="PH_domain"/>
</dbReference>
<dbReference type="Ensembl" id="ENSORLT00020033792.1">
    <property type="protein sequence ID" value="ENSORLP00020031964.1"/>
    <property type="gene ID" value="ENSORLG00020017273.1"/>
</dbReference>
<feature type="domain" description="PH" evidence="6">
    <location>
        <begin position="19"/>
        <end position="116"/>
    </location>
</feature>
<evidence type="ECO:0000259" key="6">
    <source>
        <dbReference type="PROSITE" id="PS50003"/>
    </source>
</evidence>
<evidence type="ECO:0008006" key="9">
    <source>
        <dbReference type="Google" id="ProtNLM"/>
    </source>
</evidence>
<dbReference type="GO" id="GO:0035591">
    <property type="term" value="F:signaling adaptor activity"/>
    <property type="evidence" value="ECO:0007669"/>
    <property type="project" value="InterPro"/>
</dbReference>
<evidence type="ECO:0000259" key="5">
    <source>
        <dbReference type="PROSITE" id="PS50001"/>
    </source>
</evidence>
<sequence>MSLSSRVVHKRRETITALPLYFQGRMQKKRSKEKDFKPYYVELRGDSLFLYTDDTQESYTEKMDLSQLKTMQLESSYKKKEETVFRLSLPKEEVQLKMENADTGEEWRGYILTMAKKELPNRLELMPGQRVKLEDALKQEKKRVSHHSRPALPPRPSFLQSESMTDSPKSTKPGMPECFYDVTRKDAEQMLEENPQNGGIILRPSTLPNNYALTLRQQTASGYVKKNYRVTSTNSGFVIELDTPVSVSSLNEVIEYFMEKTDYRVHPYTASQAYDTRIEVMPTPPHPSKAIPKAQVAPMLRSQSNEELDPHSEESPSGEYIYPDDHRPPKPRLDLVQEDDEFKEAIRKRRENLYSSCDDGNIGIKSQHAEKRLSGTAGWSSSSSKA</sequence>
<dbReference type="SMART" id="SM00233">
    <property type="entry name" value="PH"/>
    <property type="match status" value="1"/>
</dbReference>
<dbReference type="PANTHER" id="PTHR16186">
    <property type="entry name" value="SIGNAL-TRANSDUCING ADAPTOR PROTEIN-RELATED"/>
    <property type="match status" value="1"/>
</dbReference>
<evidence type="ECO:0000313" key="7">
    <source>
        <dbReference type="Ensembl" id="ENSORLP00020031964.1"/>
    </source>
</evidence>